<dbReference type="Gene3D" id="1.10.8.10">
    <property type="entry name" value="DNA helicase RuvA subunit, C-terminal domain"/>
    <property type="match status" value="1"/>
</dbReference>
<keyword evidence="2 5" id="KW-0808">Transferase</keyword>
<dbReference type="InterPro" id="IPR029063">
    <property type="entry name" value="SAM-dependent_MTases_sf"/>
</dbReference>
<gene>
    <name evidence="5 8" type="primary">prmC</name>
    <name evidence="8" type="ORF">ENK44_01060</name>
</gene>
<dbReference type="PANTHER" id="PTHR18895">
    <property type="entry name" value="HEMK METHYLTRANSFERASE"/>
    <property type="match status" value="1"/>
</dbReference>
<evidence type="ECO:0000259" key="7">
    <source>
        <dbReference type="Pfam" id="PF17827"/>
    </source>
</evidence>
<dbReference type="InterPro" id="IPR019874">
    <property type="entry name" value="RF_methyltr_PrmC"/>
</dbReference>
<dbReference type="HAMAP" id="MF_02126">
    <property type="entry name" value="RF_methyltr_PrmC"/>
    <property type="match status" value="1"/>
</dbReference>
<dbReference type="InterPro" id="IPR004556">
    <property type="entry name" value="HemK-like"/>
</dbReference>
<evidence type="ECO:0000256" key="2">
    <source>
        <dbReference type="ARBA" id="ARBA00022679"/>
    </source>
</evidence>
<comment type="function">
    <text evidence="5">Methylates the class 1 translation termination release factors RF1/PrfA and RF2/PrfB on the glutamine residue of the universally conserved GGQ motif.</text>
</comment>
<name>A0A7V4TXH1_CALAY</name>
<keyword evidence="1 5" id="KW-0489">Methyltransferase</keyword>
<feature type="binding site" evidence="5">
    <location>
        <begin position="127"/>
        <end position="131"/>
    </location>
    <ligand>
        <name>S-adenosyl-L-methionine</name>
        <dbReference type="ChEBI" id="CHEBI:59789"/>
    </ligand>
</feature>
<dbReference type="PANTHER" id="PTHR18895:SF74">
    <property type="entry name" value="MTRF1L RELEASE FACTOR GLUTAMINE METHYLTRANSFERASE"/>
    <property type="match status" value="1"/>
</dbReference>
<dbReference type="GO" id="GO:0032259">
    <property type="term" value="P:methylation"/>
    <property type="evidence" value="ECO:0007669"/>
    <property type="project" value="UniProtKB-KW"/>
</dbReference>
<dbReference type="GO" id="GO:0102559">
    <property type="term" value="F:peptide chain release factor N(5)-glutamine methyltransferase activity"/>
    <property type="evidence" value="ECO:0007669"/>
    <property type="project" value="UniProtKB-EC"/>
</dbReference>
<evidence type="ECO:0000256" key="3">
    <source>
        <dbReference type="ARBA" id="ARBA00022691"/>
    </source>
</evidence>
<dbReference type="Gene3D" id="3.40.50.150">
    <property type="entry name" value="Vaccinia Virus protein VP39"/>
    <property type="match status" value="1"/>
</dbReference>
<feature type="domain" description="Release factor glutamine methyltransferase N-terminal" evidence="7">
    <location>
        <begin position="10"/>
        <end position="79"/>
    </location>
</feature>
<accession>A0A7V4TXH1</accession>
<dbReference type="NCBIfam" id="TIGR00536">
    <property type="entry name" value="hemK_fam"/>
    <property type="match status" value="1"/>
</dbReference>
<evidence type="ECO:0000313" key="8">
    <source>
        <dbReference type="EMBL" id="HGY54265.1"/>
    </source>
</evidence>
<dbReference type="EMBL" id="DRQG01000014">
    <property type="protein sequence ID" value="HGY54265.1"/>
    <property type="molecule type" value="Genomic_DNA"/>
</dbReference>
<protein>
    <recommendedName>
        <fullName evidence="5">Release factor glutamine methyltransferase</fullName>
        <shortName evidence="5">RF MTase</shortName>
        <ecNumber evidence="5">2.1.1.297</ecNumber>
    </recommendedName>
    <alternativeName>
        <fullName evidence="5">N5-glutamine methyltransferase PrmC</fullName>
    </alternativeName>
    <alternativeName>
        <fullName evidence="5">Protein-(glutamine-N5) MTase PrmC</fullName>
    </alternativeName>
    <alternativeName>
        <fullName evidence="5">Protein-glutamine N-methyltransferase PrmC</fullName>
    </alternativeName>
</protein>
<evidence type="ECO:0000259" key="6">
    <source>
        <dbReference type="Pfam" id="PF05175"/>
    </source>
</evidence>
<dbReference type="PROSITE" id="PS00092">
    <property type="entry name" value="N6_MTASE"/>
    <property type="match status" value="1"/>
</dbReference>
<dbReference type="CDD" id="cd02440">
    <property type="entry name" value="AdoMet_MTases"/>
    <property type="match status" value="1"/>
</dbReference>
<comment type="catalytic activity">
    <reaction evidence="4 5">
        <text>L-glutaminyl-[peptide chain release factor] + S-adenosyl-L-methionine = N(5)-methyl-L-glutaminyl-[peptide chain release factor] + S-adenosyl-L-homocysteine + H(+)</text>
        <dbReference type="Rhea" id="RHEA:42896"/>
        <dbReference type="Rhea" id="RHEA-COMP:10271"/>
        <dbReference type="Rhea" id="RHEA-COMP:10272"/>
        <dbReference type="ChEBI" id="CHEBI:15378"/>
        <dbReference type="ChEBI" id="CHEBI:30011"/>
        <dbReference type="ChEBI" id="CHEBI:57856"/>
        <dbReference type="ChEBI" id="CHEBI:59789"/>
        <dbReference type="ChEBI" id="CHEBI:61891"/>
        <dbReference type="EC" id="2.1.1.297"/>
    </reaction>
</comment>
<dbReference type="AlphaFoldDB" id="A0A7V4TXH1"/>
<dbReference type="GO" id="GO:0003676">
    <property type="term" value="F:nucleic acid binding"/>
    <property type="evidence" value="ECO:0007669"/>
    <property type="project" value="InterPro"/>
</dbReference>
<feature type="binding site" evidence="5">
    <location>
        <position position="214"/>
    </location>
    <ligand>
        <name>S-adenosyl-L-methionine</name>
        <dbReference type="ChEBI" id="CHEBI:59789"/>
    </ligand>
</feature>
<reference evidence="8" key="1">
    <citation type="journal article" date="2020" name="mSystems">
        <title>Genome- and Community-Level Interaction Insights into Carbon Utilization and Element Cycling Functions of Hydrothermarchaeota in Hydrothermal Sediment.</title>
        <authorList>
            <person name="Zhou Z."/>
            <person name="Liu Y."/>
            <person name="Xu W."/>
            <person name="Pan J."/>
            <person name="Luo Z.H."/>
            <person name="Li M."/>
        </authorList>
    </citation>
    <scope>NUCLEOTIDE SEQUENCE [LARGE SCALE GENOMIC DNA]</scope>
    <source>
        <strain evidence="8">HyVt-577</strain>
    </source>
</reference>
<dbReference type="InterPro" id="IPR040758">
    <property type="entry name" value="PrmC_N"/>
</dbReference>
<dbReference type="InterPro" id="IPR007848">
    <property type="entry name" value="Small_mtfrase_dom"/>
</dbReference>
<feature type="binding site" evidence="5">
    <location>
        <begin position="214"/>
        <end position="217"/>
    </location>
    <ligand>
        <name>substrate</name>
    </ligand>
</feature>
<evidence type="ECO:0000256" key="1">
    <source>
        <dbReference type="ARBA" id="ARBA00022603"/>
    </source>
</evidence>
<comment type="similarity">
    <text evidence="5">Belongs to the protein N5-glutamine methyltransferase family. PrmC subfamily.</text>
</comment>
<feature type="domain" description="Methyltransferase small" evidence="6">
    <location>
        <begin position="114"/>
        <end position="222"/>
    </location>
</feature>
<dbReference type="InterPro" id="IPR002052">
    <property type="entry name" value="DNA_methylase_N6_adenine_CS"/>
</dbReference>
<dbReference type="Proteomes" id="UP000885779">
    <property type="component" value="Unassembled WGS sequence"/>
</dbReference>
<dbReference type="SUPFAM" id="SSF53335">
    <property type="entry name" value="S-adenosyl-L-methionine-dependent methyltransferases"/>
    <property type="match status" value="1"/>
</dbReference>
<keyword evidence="3 5" id="KW-0949">S-adenosyl-L-methionine</keyword>
<sequence length="309" mass="34921">MSDKTWKVLELLNTTAAYFKDKQIENPRLNAEQLLCKVLDMQRVDLYVAFDRPVTPSELSVYRQLVKRRAAREPLQYILEETEFYGLPFTVTPQVLIPRPETELLVEQVLALHNEFKENRTVIADIGTGSGCIAVSLAKNWPQSRIIATDISGRALDIAAANGTRNNMDTIYVEEGQSVVWEAGSAPPITLVKQDIFNDWPQWLAGRVDILVSNPPYIAKAEMAALQPEVKDYEPSDALTDHNDGLSFFRRLFQLAVSENGPGCRYMLLEMSGSQPQAIIEECKQFPFQSVKTHNDLNDIPRILKIKVK</sequence>
<comment type="caution">
    <text evidence="8">The sequence shown here is derived from an EMBL/GenBank/DDBJ whole genome shotgun (WGS) entry which is preliminary data.</text>
</comment>
<dbReference type="Pfam" id="PF05175">
    <property type="entry name" value="MTS"/>
    <property type="match status" value="1"/>
</dbReference>
<feature type="binding site" evidence="5">
    <location>
        <position position="150"/>
    </location>
    <ligand>
        <name>S-adenosyl-L-methionine</name>
        <dbReference type="ChEBI" id="CHEBI:59789"/>
    </ligand>
</feature>
<evidence type="ECO:0000256" key="4">
    <source>
        <dbReference type="ARBA" id="ARBA00048391"/>
    </source>
</evidence>
<organism evidence="8">
    <name type="scientific">Caldithrix abyssi</name>
    <dbReference type="NCBI Taxonomy" id="187145"/>
    <lineage>
        <taxon>Bacteria</taxon>
        <taxon>Pseudomonadati</taxon>
        <taxon>Calditrichota</taxon>
        <taxon>Calditrichia</taxon>
        <taxon>Calditrichales</taxon>
        <taxon>Calditrichaceae</taxon>
        <taxon>Caldithrix</taxon>
    </lineage>
</organism>
<proteinExistence type="inferred from homology"/>
<dbReference type="NCBIfam" id="TIGR03534">
    <property type="entry name" value="RF_mod_PrmC"/>
    <property type="match status" value="1"/>
</dbReference>
<evidence type="ECO:0000256" key="5">
    <source>
        <dbReference type="HAMAP-Rule" id="MF_02126"/>
    </source>
</evidence>
<dbReference type="Pfam" id="PF17827">
    <property type="entry name" value="PrmC_N"/>
    <property type="match status" value="1"/>
</dbReference>
<dbReference type="InterPro" id="IPR050320">
    <property type="entry name" value="N5-glutamine_MTase"/>
</dbReference>
<dbReference type="EC" id="2.1.1.297" evidence="5"/>
<comment type="caution">
    <text evidence="5">Lacks conserved residue(s) required for the propagation of feature annotation.</text>
</comment>